<dbReference type="EMBL" id="CASHTH010004201">
    <property type="protein sequence ID" value="CAI8054608.1"/>
    <property type="molecule type" value="Genomic_DNA"/>
</dbReference>
<accession>A0AA35XDC8</accession>
<protein>
    <submittedName>
        <fullName evidence="1">Uncharacterized protein</fullName>
    </submittedName>
</protein>
<dbReference type="AlphaFoldDB" id="A0AA35XDC8"/>
<evidence type="ECO:0000313" key="1">
    <source>
        <dbReference type="EMBL" id="CAI8054608.1"/>
    </source>
</evidence>
<reference evidence="1" key="1">
    <citation type="submission" date="2023-03" db="EMBL/GenBank/DDBJ databases">
        <authorList>
            <person name="Steffen K."/>
            <person name="Cardenas P."/>
        </authorList>
    </citation>
    <scope>NUCLEOTIDE SEQUENCE</scope>
</reference>
<sequence>MVYTCSCFPCRLAGLAVVMKTCCPATCLCWEM</sequence>
<comment type="caution">
    <text evidence="1">The sequence shown here is derived from an EMBL/GenBank/DDBJ whole genome shotgun (WGS) entry which is preliminary data.</text>
</comment>
<gene>
    <name evidence="1" type="ORF">GBAR_LOCUS29790</name>
</gene>
<dbReference type="Proteomes" id="UP001174909">
    <property type="component" value="Unassembled WGS sequence"/>
</dbReference>
<organism evidence="1 2">
    <name type="scientific">Geodia barretti</name>
    <name type="common">Barrett's horny sponge</name>
    <dbReference type="NCBI Taxonomy" id="519541"/>
    <lineage>
        <taxon>Eukaryota</taxon>
        <taxon>Metazoa</taxon>
        <taxon>Porifera</taxon>
        <taxon>Demospongiae</taxon>
        <taxon>Heteroscleromorpha</taxon>
        <taxon>Tetractinellida</taxon>
        <taxon>Astrophorina</taxon>
        <taxon>Geodiidae</taxon>
        <taxon>Geodia</taxon>
    </lineage>
</organism>
<proteinExistence type="predicted"/>
<keyword evidence="2" id="KW-1185">Reference proteome</keyword>
<name>A0AA35XDC8_GEOBA</name>
<evidence type="ECO:0000313" key="2">
    <source>
        <dbReference type="Proteomes" id="UP001174909"/>
    </source>
</evidence>
<feature type="non-terminal residue" evidence="1">
    <location>
        <position position="32"/>
    </location>
</feature>